<evidence type="ECO:0000256" key="1">
    <source>
        <dbReference type="ARBA" id="ARBA00023002"/>
    </source>
</evidence>
<name>A0A7X0H5Z6_9BACT</name>
<evidence type="ECO:0000313" key="4">
    <source>
        <dbReference type="EMBL" id="MBB6428425.1"/>
    </source>
</evidence>
<feature type="domain" description="Gfo/Idh/MocA-like oxidoreductase N-terminal" evidence="2">
    <location>
        <begin position="6"/>
        <end position="123"/>
    </location>
</feature>
<evidence type="ECO:0000259" key="3">
    <source>
        <dbReference type="Pfam" id="PF22725"/>
    </source>
</evidence>
<dbReference type="InterPro" id="IPR000683">
    <property type="entry name" value="Gfo/Idh/MocA-like_OxRdtase_N"/>
</dbReference>
<keyword evidence="5" id="KW-1185">Reference proteome</keyword>
<dbReference type="GO" id="GO:0000166">
    <property type="term" value="F:nucleotide binding"/>
    <property type="evidence" value="ECO:0007669"/>
    <property type="project" value="InterPro"/>
</dbReference>
<dbReference type="SUPFAM" id="SSF55347">
    <property type="entry name" value="Glyceraldehyde-3-phosphate dehydrogenase-like, C-terminal domain"/>
    <property type="match status" value="1"/>
</dbReference>
<dbReference type="InterPro" id="IPR050463">
    <property type="entry name" value="Gfo/Idh/MocA_oxidrdct_glycsds"/>
</dbReference>
<dbReference type="Gene3D" id="3.30.360.10">
    <property type="entry name" value="Dihydrodipicolinate Reductase, domain 2"/>
    <property type="match status" value="1"/>
</dbReference>
<dbReference type="Gene3D" id="3.40.50.720">
    <property type="entry name" value="NAD(P)-binding Rossmann-like Domain"/>
    <property type="match status" value="1"/>
</dbReference>
<dbReference type="InterPro" id="IPR036291">
    <property type="entry name" value="NAD(P)-bd_dom_sf"/>
</dbReference>
<dbReference type="Proteomes" id="UP000541810">
    <property type="component" value="Unassembled WGS sequence"/>
</dbReference>
<evidence type="ECO:0000313" key="5">
    <source>
        <dbReference type="Proteomes" id="UP000541810"/>
    </source>
</evidence>
<reference evidence="4 5" key="1">
    <citation type="submission" date="2020-08" db="EMBL/GenBank/DDBJ databases">
        <title>Genomic Encyclopedia of Type Strains, Phase IV (KMG-IV): sequencing the most valuable type-strain genomes for metagenomic binning, comparative biology and taxonomic classification.</title>
        <authorList>
            <person name="Goeker M."/>
        </authorList>
    </citation>
    <scope>NUCLEOTIDE SEQUENCE [LARGE SCALE GENOMIC DNA]</scope>
    <source>
        <strain evidence="4 5">DSM 103725</strain>
    </source>
</reference>
<gene>
    <name evidence="4" type="ORF">HNQ40_000231</name>
</gene>
<dbReference type="InterPro" id="IPR055170">
    <property type="entry name" value="GFO_IDH_MocA-like_dom"/>
</dbReference>
<comment type="caution">
    <text evidence="4">The sequence shown here is derived from an EMBL/GenBank/DDBJ whole genome shotgun (WGS) entry which is preliminary data.</text>
</comment>
<dbReference type="AlphaFoldDB" id="A0A7X0H5Z6"/>
<dbReference type="Pfam" id="PF01408">
    <property type="entry name" value="GFO_IDH_MocA"/>
    <property type="match status" value="1"/>
</dbReference>
<dbReference type="GO" id="GO:0016491">
    <property type="term" value="F:oxidoreductase activity"/>
    <property type="evidence" value="ECO:0007669"/>
    <property type="project" value="UniProtKB-KW"/>
</dbReference>
<dbReference type="PANTHER" id="PTHR43818:SF11">
    <property type="entry name" value="BCDNA.GH03377"/>
    <property type="match status" value="1"/>
</dbReference>
<dbReference type="Pfam" id="PF22725">
    <property type="entry name" value="GFO_IDH_MocA_C3"/>
    <property type="match status" value="1"/>
</dbReference>
<dbReference type="PANTHER" id="PTHR43818">
    <property type="entry name" value="BCDNA.GH03377"/>
    <property type="match status" value="1"/>
</dbReference>
<accession>A0A7X0H5Z6</accession>
<feature type="domain" description="GFO/IDH/MocA-like oxidoreductase" evidence="3">
    <location>
        <begin position="133"/>
        <end position="265"/>
    </location>
</feature>
<sequence>MPKIVKYGIIGAGAISQRRHIPEIHANEQSVVAAVVDPVKDRAHSVAECYGAQAFTSHKKMLEQADLDAVVVAGPNALHAPQSIDAFKAGLHVLVEKPMATTKQEAKAMIAASKKAKKYLMIGMNQRLMPPHVKAREVLDQGKLGKILAFETNFKHSGADHWSVDGAASWFFKKNLAVLGVNGDLGIHKADLMRFLLGEEFTHVGGFIATLDKKYPNGKLIAVDDNAYLTLKTDAGTIGSIHISWTNYAGIEDNGTVLHCTNGVMRIGMDPEYGVMVDYADGSKDRYAVGEVATNDKQVSSGVSDAFTECIINRRKPAIDGDEGYRALQVILTAVEAAKEGATKKIRY</sequence>
<dbReference type="RefSeq" id="WP_184675553.1">
    <property type="nucleotide sequence ID" value="NZ_JACHGY010000001.1"/>
</dbReference>
<dbReference type="EMBL" id="JACHGY010000001">
    <property type="protein sequence ID" value="MBB6428425.1"/>
    <property type="molecule type" value="Genomic_DNA"/>
</dbReference>
<dbReference type="SUPFAM" id="SSF51735">
    <property type="entry name" value="NAD(P)-binding Rossmann-fold domains"/>
    <property type="match status" value="1"/>
</dbReference>
<organism evidence="4 5">
    <name type="scientific">Algisphaera agarilytica</name>
    <dbReference type="NCBI Taxonomy" id="1385975"/>
    <lineage>
        <taxon>Bacteria</taxon>
        <taxon>Pseudomonadati</taxon>
        <taxon>Planctomycetota</taxon>
        <taxon>Phycisphaerae</taxon>
        <taxon>Phycisphaerales</taxon>
        <taxon>Phycisphaeraceae</taxon>
        <taxon>Algisphaera</taxon>
    </lineage>
</organism>
<proteinExistence type="predicted"/>
<evidence type="ECO:0000259" key="2">
    <source>
        <dbReference type="Pfam" id="PF01408"/>
    </source>
</evidence>
<protein>
    <submittedName>
        <fullName evidence="4">Putative dehydrogenase</fullName>
    </submittedName>
</protein>
<keyword evidence="1" id="KW-0560">Oxidoreductase</keyword>